<evidence type="ECO:0000256" key="2">
    <source>
        <dbReference type="SAM" id="MobiDB-lite"/>
    </source>
</evidence>
<dbReference type="Proteomes" id="UP001458880">
    <property type="component" value="Unassembled WGS sequence"/>
</dbReference>
<dbReference type="Pfam" id="PF00078">
    <property type="entry name" value="RVT_1"/>
    <property type="match status" value="1"/>
</dbReference>
<dbReference type="PANTHER" id="PTHR37984">
    <property type="entry name" value="PROTEIN CBG26694"/>
    <property type="match status" value="1"/>
</dbReference>
<dbReference type="Gene3D" id="3.30.70.270">
    <property type="match status" value="2"/>
</dbReference>
<dbReference type="Gene3D" id="3.30.420.10">
    <property type="entry name" value="Ribonuclease H-like superfamily/Ribonuclease H"/>
    <property type="match status" value="1"/>
</dbReference>
<feature type="domain" description="Reverse transcriptase" evidence="3">
    <location>
        <begin position="1"/>
        <end position="54"/>
    </location>
</feature>
<evidence type="ECO:0000256" key="1">
    <source>
        <dbReference type="ARBA" id="ARBA00012493"/>
    </source>
</evidence>
<dbReference type="EMBL" id="JASPKY010000414">
    <property type="protein sequence ID" value="KAK9701416.1"/>
    <property type="molecule type" value="Genomic_DNA"/>
</dbReference>
<name>A0AAW1JDM9_POPJA</name>
<protein>
    <recommendedName>
        <fullName evidence="1">RNA-directed DNA polymerase</fullName>
        <ecNumber evidence="1">2.7.7.49</ecNumber>
    </recommendedName>
</protein>
<feature type="compositionally biased region" description="Low complexity" evidence="2">
    <location>
        <begin position="557"/>
        <end position="579"/>
    </location>
</feature>
<evidence type="ECO:0000313" key="6">
    <source>
        <dbReference type="Proteomes" id="UP001458880"/>
    </source>
</evidence>
<dbReference type="PROSITE" id="PS50994">
    <property type="entry name" value="INTEGRASE"/>
    <property type="match status" value="1"/>
</dbReference>
<comment type="caution">
    <text evidence="5">The sequence shown here is derived from an EMBL/GenBank/DDBJ whole genome shotgun (WGS) entry which is preliminary data.</text>
</comment>
<dbReference type="InterPro" id="IPR001584">
    <property type="entry name" value="Integrase_cat-core"/>
</dbReference>
<dbReference type="InterPro" id="IPR043128">
    <property type="entry name" value="Rev_trsase/Diguanyl_cyclase"/>
</dbReference>
<evidence type="ECO:0000313" key="5">
    <source>
        <dbReference type="EMBL" id="KAK9701416.1"/>
    </source>
</evidence>
<accession>A0AAW1JDM9</accession>
<reference evidence="5 6" key="1">
    <citation type="journal article" date="2024" name="BMC Genomics">
        <title>De novo assembly and annotation of Popillia japonica's genome with initial clues to its potential as an invasive pest.</title>
        <authorList>
            <person name="Cucini C."/>
            <person name="Boschi S."/>
            <person name="Funari R."/>
            <person name="Cardaioli E."/>
            <person name="Iannotti N."/>
            <person name="Marturano G."/>
            <person name="Paoli F."/>
            <person name="Bruttini M."/>
            <person name="Carapelli A."/>
            <person name="Frati F."/>
            <person name="Nardi F."/>
        </authorList>
    </citation>
    <scope>NUCLEOTIDE SEQUENCE [LARGE SCALE GENOMIC DNA]</scope>
    <source>
        <strain evidence="5">DMR45628</strain>
    </source>
</reference>
<dbReference type="SUPFAM" id="SSF53098">
    <property type="entry name" value="Ribonuclease H-like"/>
    <property type="match status" value="1"/>
</dbReference>
<dbReference type="AlphaFoldDB" id="A0AAW1JDM9"/>
<dbReference type="PANTHER" id="PTHR37984:SF11">
    <property type="entry name" value="INTEGRASE CATALYTIC DOMAIN-CONTAINING PROTEIN"/>
    <property type="match status" value="1"/>
</dbReference>
<keyword evidence="5" id="KW-0695">RNA-directed DNA polymerase</keyword>
<dbReference type="GO" id="GO:0003676">
    <property type="term" value="F:nucleic acid binding"/>
    <property type="evidence" value="ECO:0007669"/>
    <property type="project" value="InterPro"/>
</dbReference>
<evidence type="ECO:0000259" key="3">
    <source>
        <dbReference type="PROSITE" id="PS50878"/>
    </source>
</evidence>
<dbReference type="EC" id="2.7.7.49" evidence="1"/>
<gene>
    <name evidence="5" type="ORF">QE152_g30637</name>
</gene>
<dbReference type="GO" id="GO:0015074">
    <property type="term" value="P:DNA integration"/>
    <property type="evidence" value="ECO:0007669"/>
    <property type="project" value="InterPro"/>
</dbReference>
<evidence type="ECO:0000259" key="4">
    <source>
        <dbReference type="PROSITE" id="PS50994"/>
    </source>
</evidence>
<dbReference type="InterPro" id="IPR036397">
    <property type="entry name" value="RNaseH_sf"/>
</dbReference>
<dbReference type="InterPro" id="IPR012337">
    <property type="entry name" value="RNaseH-like_sf"/>
</dbReference>
<dbReference type="GO" id="GO:0042575">
    <property type="term" value="C:DNA polymerase complex"/>
    <property type="evidence" value="ECO:0007669"/>
    <property type="project" value="UniProtKB-ARBA"/>
</dbReference>
<dbReference type="SUPFAM" id="SSF56672">
    <property type="entry name" value="DNA/RNA polymerases"/>
    <property type="match status" value="1"/>
</dbReference>
<feature type="region of interest" description="Disordered" evidence="2">
    <location>
        <begin position="553"/>
        <end position="622"/>
    </location>
</feature>
<organism evidence="5 6">
    <name type="scientific">Popillia japonica</name>
    <name type="common">Japanese beetle</name>
    <dbReference type="NCBI Taxonomy" id="7064"/>
    <lineage>
        <taxon>Eukaryota</taxon>
        <taxon>Metazoa</taxon>
        <taxon>Ecdysozoa</taxon>
        <taxon>Arthropoda</taxon>
        <taxon>Hexapoda</taxon>
        <taxon>Insecta</taxon>
        <taxon>Pterygota</taxon>
        <taxon>Neoptera</taxon>
        <taxon>Endopterygota</taxon>
        <taxon>Coleoptera</taxon>
        <taxon>Polyphaga</taxon>
        <taxon>Scarabaeiformia</taxon>
        <taxon>Scarabaeidae</taxon>
        <taxon>Rutelinae</taxon>
        <taxon>Popillia</taxon>
    </lineage>
</organism>
<sequence length="622" mass="71184">MNYIDDIIVYGKTEEEHDKYLHDVLEVLKSHNVLLNEKKSQFKVRQLAFLGHILTSSGKLPDPKKTKVFQDCQAPTNKEELRSFLGLVTYLGKFIPNLGMLTYLFRTLIRRESKMEWGNREQKVFEQLKMELGKLPKLAYFDLKRRTQLIADASPIALGAVLLQYDETNTRRVISFAKAIFKPTSKPPARIERWLLRLQAFKFTIKYRPGKSNIADPLSRLYKLEADETFDEPNVRTIIQETIPKALAITKVISESKRDTEIAAASNKLSHDSWFNTDSSPLYPFRFELTSIPTILRNQILQLAHEGHPGETPSRPSPMVRQKLPQGPWQYLSLHYMSGEPNQDYLLVIIDYYTRYAETIFTKTTSTTTVIRALEDVFCRLGLPKTIKTDNFTSEEFKSCCGIDLVNSPPYCPQANGEVENLNKSLKKRLQIAYQKGDKDYKKEIITYLMMYNVTPHGTTGKSPSELLINRRIRDKIPCIEDIYMETLDEEVKATNTEIKPGNKVLVKKVVCSHKLTSNFDNEEYEVISKHGNEVTVFGRGKIIKRNVAHLKKLPESSSPSQSLSSSPSQSISRNSSVSHPPLEMDQVEDSQNSTPKLQPLKLVKKGGMWRPIDKAEQKECE</sequence>
<dbReference type="InterPro" id="IPR000477">
    <property type="entry name" value="RT_dom"/>
</dbReference>
<proteinExistence type="predicted"/>
<keyword evidence="5" id="KW-0808">Transferase</keyword>
<dbReference type="Pfam" id="PF17919">
    <property type="entry name" value="RT_RNaseH_2"/>
    <property type="match status" value="1"/>
</dbReference>
<dbReference type="FunFam" id="3.30.70.270:FF:000020">
    <property type="entry name" value="Transposon Tf2-6 polyprotein-like Protein"/>
    <property type="match status" value="1"/>
</dbReference>
<feature type="domain" description="Integrase catalytic" evidence="4">
    <location>
        <begin position="321"/>
        <end position="472"/>
    </location>
</feature>
<dbReference type="InterPro" id="IPR050951">
    <property type="entry name" value="Retrovirus_Pol_polyprotein"/>
</dbReference>
<keyword evidence="6" id="KW-1185">Reference proteome</keyword>
<keyword evidence="5" id="KW-0548">Nucleotidyltransferase</keyword>
<dbReference type="InterPro" id="IPR043502">
    <property type="entry name" value="DNA/RNA_pol_sf"/>
</dbReference>
<dbReference type="PROSITE" id="PS50878">
    <property type="entry name" value="RT_POL"/>
    <property type="match status" value="1"/>
</dbReference>
<dbReference type="InterPro" id="IPR041577">
    <property type="entry name" value="RT_RNaseH_2"/>
</dbReference>
<feature type="compositionally biased region" description="Basic and acidic residues" evidence="2">
    <location>
        <begin position="612"/>
        <end position="622"/>
    </location>
</feature>
<dbReference type="GO" id="GO:0003964">
    <property type="term" value="F:RNA-directed DNA polymerase activity"/>
    <property type="evidence" value="ECO:0007669"/>
    <property type="project" value="UniProtKB-KW"/>
</dbReference>